<gene>
    <name evidence="2" type="ORF">SI65_06479</name>
</gene>
<accession>A0A1E3BA72</accession>
<dbReference type="SUPFAM" id="SSF75304">
    <property type="entry name" value="Amidase signature (AS) enzymes"/>
    <property type="match status" value="1"/>
</dbReference>
<evidence type="ECO:0000259" key="1">
    <source>
        <dbReference type="Pfam" id="PF01425"/>
    </source>
</evidence>
<reference evidence="2 3" key="1">
    <citation type="journal article" date="2016" name="BMC Genomics">
        <title>Comparative genomic and transcriptomic analyses of the Fuzhuan brick tea-fermentation fungus Aspergillus cristatus.</title>
        <authorList>
            <person name="Ge Y."/>
            <person name="Wang Y."/>
            <person name="Liu Y."/>
            <person name="Tan Y."/>
            <person name="Ren X."/>
            <person name="Zhang X."/>
            <person name="Hyde K.D."/>
            <person name="Liu Y."/>
            <person name="Liu Z."/>
        </authorList>
    </citation>
    <scope>NUCLEOTIDE SEQUENCE [LARGE SCALE GENOMIC DNA]</scope>
    <source>
        <strain evidence="2 3">GZAAS20.1005</strain>
    </source>
</reference>
<name>A0A1E3BA72_ASPCR</name>
<dbReference type="PANTHER" id="PTHR42678">
    <property type="entry name" value="AMIDASE"/>
    <property type="match status" value="1"/>
</dbReference>
<dbReference type="Gene3D" id="3.90.1300.10">
    <property type="entry name" value="Amidase signature (AS) domain"/>
    <property type="match status" value="1"/>
</dbReference>
<dbReference type="OrthoDB" id="566138at2759"/>
<dbReference type="PANTHER" id="PTHR42678:SF11">
    <property type="entry name" value="AMIDASE FAMILY PROTEIN"/>
    <property type="match status" value="1"/>
</dbReference>
<comment type="caution">
    <text evidence="2">The sequence shown here is derived from an EMBL/GenBank/DDBJ whole genome shotgun (WGS) entry which is preliminary data.</text>
</comment>
<dbReference type="Pfam" id="PF01425">
    <property type="entry name" value="Amidase"/>
    <property type="match status" value="1"/>
</dbReference>
<dbReference type="VEuPathDB" id="FungiDB:SI65_06479"/>
<dbReference type="Proteomes" id="UP000094569">
    <property type="component" value="Unassembled WGS sequence"/>
</dbReference>
<evidence type="ECO:0000313" key="2">
    <source>
        <dbReference type="EMBL" id="ODM17691.1"/>
    </source>
</evidence>
<organism evidence="2 3">
    <name type="scientific">Aspergillus cristatus</name>
    <name type="common">Chinese Fuzhuan brick tea-fermentation fungus</name>
    <name type="synonym">Eurotium cristatum</name>
    <dbReference type="NCBI Taxonomy" id="573508"/>
    <lineage>
        <taxon>Eukaryota</taxon>
        <taxon>Fungi</taxon>
        <taxon>Dikarya</taxon>
        <taxon>Ascomycota</taxon>
        <taxon>Pezizomycotina</taxon>
        <taxon>Eurotiomycetes</taxon>
        <taxon>Eurotiomycetidae</taxon>
        <taxon>Eurotiales</taxon>
        <taxon>Aspergillaceae</taxon>
        <taxon>Aspergillus</taxon>
        <taxon>Aspergillus subgen. Aspergillus</taxon>
    </lineage>
</organism>
<evidence type="ECO:0000313" key="3">
    <source>
        <dbReference type="Proteomes" id="UP000094569"/>
    </source>
</evidence>
<dbReference type="InterPro" id="IPR036928">
    <property type="entry name" value="AS_sf"/>
</dbReference>
<keyword evidence="3" id="KW-1185">Reference proteome</keyword>
<dbReference type="EMBL" id="JXNT01000007">
    <property type="protein sequence ID" value="ODM17691.1"/>
    <property type="molecule type" value="Genomic_DNA"/>
</dbReference>
<dbReference type="AlphaFoldDB" id="A0A1E3BA72"/>
<protein>
    <recommendedName>
        <fullName evidence="1">Amidase domain-containing protein</fullName>
    </recommendedName>
</protein>
<sequence>MYMKQDFPGQGCNVPGMPSSWMDIERCEMIATAWDDFLRMNGNSKYPNLTAADPDKIHPLVAPMDDPSKHSEAKNQVRYSDMIASVTVRKNTLYNFPDVEKATQALEDMRKREFEVWMDANGFDLIAFPTNGDIPYADSDEDPESMFHALQDGIKYANGGRALKHVGIPCITVPMGNMEGKDMPVGLTLATKAYADSDLLRYSYAYENTSRLRIPPPLTPSIPSDYIPLGNSCLRGSTQAKPTLDILSAT</sequence>
<dbReference type="STRING" id="573508.A0A1E3BA72"/>
<dbReference type="InterPro" id="IPR023631">
    <property type="entry name" value="Amidase_dom"/>
</dbReference>
<feature type="domain" description="Amidase" evidence="1">
    <location>
        <begin position="99"/>
        <end position="200"/>
    </location>
</feature>
<proteinExistence type="predicted"/>